<dbReference type="InterPro" id="IPR059177">
    <property type="entry name" value="GH29D-like_dom"/>
</dbReference>
<keyword evidence="3" id="KW-1185">Reference proteome</keyword>
<dbReference type="EMBL" id="LWMV01000030">
    <property type="protein sequence ID" value="KZX15657.1"/>
    <property type="molecule type" value="Genomic_DNA"/>
</dbReference>
<feature type="domain" description="GH29D-like beta-sandwich" evidence="1">
    <location>
        <begin position="38"/>
        <end position="97"/>
    </location>
</feature>
<protein>
    <recommendedName>
        <fullName evidence="1">GH29D-like beta-sandwich domain-containing protein</fullName>
    </recommendedName>
</protein>
<gene>
    <name evidence="2" type="ORF">MBCUR_02100</name>
</gene>
<proteinExistence type="predicted"/>
<sequence length="195" mass="21166">MNSLSIIVKDNSGNYNNGNISVPVSITTTNPVVSANYKTGTYSSSIKVKLTTNKGTIYYKIGNGAYKKYSTQLTISSTSKLSFYAVDSFKQKSSVKTLTYTINKKSTPKKAKITYSVKVTTQGKNVKRVFTIKNSGNIKGSASTKLKVPAGLTLVKVTTSKAYYSYKSATKTLTFGVKNLNPNAVAKVTVSFREK</sequence>
<evidence type="ECO:0000313" key="3">
    <source>
        <dbReference type="Proteomes" id="UP000077245"/>
    </source>
</evidence>
<evidence type="ECO:0000259" key="1">
    <source>
        <dbReference type="Pfam" id="PF13290"/>
    </source>
</evidence>
<dbReference type="STRING" id="49547.MBCUR_02100"/>
<comment type="caution">
    <text evidence="2">The sequence shown here is derived from an EMBL/GenBank/DDBJ whole genome shotgun (WGS) entry which is preliminary data.</text>
</comment>
<reference evidence="2 3" key="1">
    <citation type="submission" date="2016-04" db="EMBL/GenBank/DDBJ databases">
        <title>Genome sequence of Methanobrevibacter curvatus DSM 11111.</title>
        <authorList>
            <person name="Poehlein A."/>
            <person name="Seedorf H."/>
            <person name="Daniel R."/>
        </authorList>
    </citation>
    <scope>NUCLEOTIDE SEQUENCE [LARGE SCALE GENOMIC DNA]</scope>
    <source>
        <strain evidence="2 3">DSM 11111</strain>
    </source>
</reference>
<dbReference type="RefSeq" id="WP_067089120.1">
    <property type="nucleotide sequence ID" value="NZ_LWMV01000030.1"/>
</dbReference>
<organism evidence="2 3">
    <name type="scientific">Methanobrevibacter curvatus</name>
    <dbReference type="NCBI Taxonomy" id="49547"/>
    <lineage>
        <taxon>Archaea</taxon>
        <taxon>Methanobacteriati</taxon>
        <taxon>Methanobacteriota</taxon>
        <taxon>Methanomada group</taxon>
        <taxon>Methanobacteria</taxon>
        <taxon>Methanobacteriales</taxon>
        <taxon>Methanobacteriaceae</taxon>
        <taxon>Methanobrevibacter</taxon>
    </lineage>
</organism>
<dbReference type="AlphaFoldDB" id="A0A166CNJ1"/>
<accession>A0A166CNJ1</accession>
<name>A0A166CNJ1_9EURY</name>
<dbReference type="Proteomes" id="UP000077245">
    <property type="component" value="Unassembled WGS sequence"/>
</dbReference>
<dbReference type="Pfam" id="PF13290">
    <property type="entry name" value="CHB_HEX_C_1"/>
    <property type="match status" value="1"/>
</dbReference>
<dbReference type="PATRIC" id="fig|49547.3.peg.224"/>
<evidence type="ECO:0000313" key="2">
    <source>
        <dbReference type="EMBL" id="KZX15657.1"/>
    </source>
</evidence>